<evidence type="ECO:0000259" key="3">
    <source>
        <dbReference type="PROSITE" id="PS51272"/>
    </source>
</evidence>
<name>A0A8J6JFF6_9FIRM</name>
<evidence type="ECO:0000313" key="4">
    <source>
        <dbReference type="EMBL" id="MBC5734229.1"/>
    </source>
</evidence>
<feature type="signal peptide" evidence="2">
    <location>
        <begin position="1"/>
        <end position="27"/>
    </location>
</feature>
<evidence type="ECO:0000256" key="2">
    <source>
        <dbReference type="SAM" id="SignalP"/>
    </source>
</evidence>
<evidence type="ECO:0000256" key="1">
    <source>
        <dbReference type="ARBA" id="ARBA00022737"/>
    </source>
</evidence>
<feature type="domain" description="SLH" evidence="3">
    <location>
        <begin position="28"/>
        <end position="91"/>
    </location>
</feature>
<keyword evidence="5" id="KW-1185">Reference proteome</keyword>
<dbReference type="EMBL" id="JACOPP010000014">
    <property type="protein sequence ID" value="MBC5734229.1"/>
    <property type="molecule type" value="Genomic_DNA"/>
</dbReference>
<keyword evidence="2" id="KW-0732">Signal</keyword>
<dbReference type="PROSITE" id="PS51272">
    <property type="entry name" value="SLH"/>
    <property type="match status" value="2"/>
</dbReference>
<dbReference type="Pfam" id="PF00395">
    <property type="entry name" value="SLH"/>
    <property type="match status" value="2"/>
</dbReference>
<proteinExistence type="predicted"/>
<dbReference type="RefSeq" id="WP_186908115.1">
    <property type="nucleotide sequence ID" value="NZ_JACOPP010000014.1"/>
</dbReference>
<evidence type="ECO:0000313" key="5">
    <source>
        <dbReference type="Proteomes" id="UP000661435"/>
    </source>
</evidence>
<dbReference type="AlphaFoldDB" id="A0A8J6JFF6"/>
<keyword evidence="1" id="KW-0677">Repeat</keyword>
<feature type="chain" id="PRO_5035305228" evidence="2">
    <location>
        <begin position="28"/>
        <end position="1020"/>
    </location>
</feature>
<reference evidence="4" key="1">
    <citation type="submission" date="2020-08" db="EMBL/GenBank/DDBJ databases">
        <title>Genome public.</title>
        <authorList>
            <person name="Liu C."/>
            <person name="Sun Q."/>
        </authorList>
    </citation>
    <scope>NUCLEOTIDE SEQUENCE</scope>
    <source>
        <strain evidence="4">NSJ-51</strain>
    </source>
</reference>
<protein>
    <submittedName>
        <fullName evidence="4">S-layer homology domain-containing protein</fullName>
    </submittedName>
</protein>
<sequence>MRNLKRALSLALAAVMLIGMMVVGASAASYDDFTDRDEIVNKDAVSMLTTLGVIDGKTDGSFDPEGTVRRDEMAKMISVIMNQGVDNNDLFSGVNSKLTDIGDNWAKGHINYCYTLGIIAGRGNGTFDPAASVTAAEAAKMLLVAAGYDPSIEGFVGTDWAINTNAKASALGIFRNFNKNVMLPLNRDDAALLIYNALDIEMIQKYENGYAIAYADRRTILSAMYGVYKVEGVVVGNKWAELEETDYDAALKDGKTTLSNVKLYASTTASTEKGEVVEYSGNISFNVDTTVEMIGKTVTLYIRKTTILADSVVLGVTTKDSVNVVEGSVANESAVKDFLKGTGLTVTSDTEYYVNYGYLGTGNSAEIYDNADFNYNGIKVEVIDNNNDGDVDYVLYLVETLSYVKKYSSKNETLTVPAMNDGKITKFEDVVFADEVTTDDLVLFVEYGGRDYISTPESVTGKITRIDRDAEKELYVTIEGDSYYQSYIPDAAAEDEVVEHFDITEAATDPGFDTEVIFILDSNDYIVAYQAPEAAAPNYALVLGSAWTQNALTKSGQLSILKTDKTEGTYTINWDASAKAAFWDKASDADGKYDSAEKKAAIAALEAYLGTRDVVVDDQYKTPLNNASGSVIKYAIDDDDVITIKSVMTNAADEIAYAGNGIDESDGADTTVDSYLNRKYETGDGTLYADADSKYAVDLNTIAFYYAGEDDYGVAIGYDEMYDVAANAKGDTDTKTVQVWTTEGGKLADVLLFNSREDRAVDKDYLYVLSANALTSKILELNVIFEDGTVDTIEVSREKYGDDFDDDADFETVWAYSVKDEVYTLYEVTGEGYTVAADNAHLIKKGTIVMNAETDNETAEGEENTAWNVGDYYTITSKSAVWDITDVTKDDDKAPAGEFLYKTAKEAIIVYDTDVNTVLVAWIKDLPGEVADDDEEIDATIDVTVNLSDVPFTVTIDVPAGHATLKAYELNSLVKAGVAQELAIKSSEVDPTVAADGTWIIKTPDITYQSVTVTVNYAAI</sequence>
<feature type="domain" description="SLH" evidence="3">
    <location>
        <begin position="93"/>
        <end position="156"/>
    </location>
</feature>
<gene>
    <name evidence="4" type="ORF">H8S57_10895</name>
</gene>
<organism evidence="4 5">
    <name type="scientific">Lawsonibacter hominis</name>
    <dbReference type="NCBI Taxonomy" id="2763053"/>
    <lineage>
        <taxon>Bacteria</taxon>
        <taxon>Bacillati</taxon>
        <taxon>Bacillota</taxon>
        <taxon>Clostridia</taxon>
        <taxon>Eubacteriales</taxon>
        <taxon>Oscillospiraceae</taxon>
        <taxon>Lawsonibacter</taxon>
    </lineage>
</organism>
<comment type="caution">
    <text evidence="4">The sequence shown here is derived from an EMBL/GenBank/DDBJ whole genome shotgun (WGS) entry which is preliminary data.</text>
</comment>
<dbReference type="InterPro" id="IPR001119">
    <property type="entry name" value="SLH_dom"/>
</dbReference>
<accession>A0A8J6JFF6</accession>
<dbReference type="Proteomes" id="UP000661435">
    <property type="component" value="Unassembled WGS sequence"/>
</dbReference>